<dbReference type="InterPro" id="IPR021917">
    <property type="entry name" value="Unchr_Zn-peptidase-like"/>
</dbReference>
<proteinExistence type="predicted"/>
<comment type="caution">
    <text evidence="1">The sequence shown here is derived from an EMBL/GenBank/DDBJ whole genome shotgun (WGS) entry which is preliminary data.</text>
</comment>
<organism evidence="1 2">
    <name type="scientific">Bionectria ochroleuca</name>
    <name type="common">Gliocladium roseum</name>
    <dbReference type="NCBI Taxonomy" id="29856"/>
    <lineage>
        <taxon>Eukaryota</taxon>
        <taxon>Fungi</taxon>
        <taxon>Dikarya</taxon>
        <taxon>Ascomycota</taxon>
        <taxon>Pezizomycotina</taxon>
        <taxon>Sordariomycetes</taxon>
        <taxon>Hypocreomycetidae</taxon>
        <taxon>Hypocreales</taxon>
        <taxon>Bionectriaceae</taxon>
        <taxon>Clonostachys</taxon>
    </lineage>
</organism>
<evidence type="ECO:0000313" key="1">
    <source>
        <dbReference type="EMBL" id="KAF9750209.1"/>
    </source>
</evidence>
<protein>
    <submittedName>
        <fullName evidence="1">Uncharacterized protein</fullName>
    </submittedName>
</protein>
<dbReference type="InterPro" id="IPR053002">
    <property type="entry name" value="Metalloproteinase_M10B"/>
</dbReference>
<dbReference type="Pfam" id="PF12044">
    <property type="entry name" value="Metallopep"/>
    <property type="match status" value="1"/>
</dbReference>
<dbReference type="AlphaFoldDB" id="A0A8H7N707"/>
<dbReference type="PANTHER" id="PTHR21054">
    <property type="entry name" value="ZINC METALLOPROTEINASE-RELATED"/>
    <property type="match status" value="1"/>
</dbReference>
<dbReference type="EMBL" id="JADCTT010000007">
    <property type="protein sequence ID" value="KAF9750209.1"/>
    <property type="molecule type" value="Genomic_DNA"/>
</dbReference>
<name>A0A8H7N707_BIOOC</name>
<dbReference type="GO" id="GO:0005737">
    <property type="term" value="C:cytoplasm"/>
    <property type="evidence" value="ECO:0007669"/>
    <property type="project" value="TreeGrafter"/>
</dbReference>
<dbReference type="PANTHER" id="PTHR21054:SF2">
    <property type="entry name" value="MIP04191P"/>
    <property type="match status" value="1"/>
</dbReference>
<evidence type="ECO:0000313" key="2">
    <source>
        <dbReference type="Proteomes" id="UP000616885"/>
    </source>
</evidence>
<accession>A0A8H7N707</accession>
<reference evidence="1" key="1">
    <citation type="submission" date="2020-10" db="EMBL/GenBank/DDBJ databases">
        <title>High-Quality Genome Resource of Clonostachys rosea strain S41 by Oxford Nanopore Long-Read Sequencing.</title>
        <authorList>
            <person name="Wang H."/>
        </authorList>
    </citation>
    <scope>NUCLEOTIDE SEQUENCE</scope>
    <source>
        <strain evidence="1">S41</strain>
    </source>
</reference>
<gene>
    <name evidence="1" type="ORF">IM811_016236</name>
</gene>
<dbReference type="Proteomes" id="UP000616885">
    <property type="component" value="Unassembled WGS sequence"/>
</dbReference>
<sequence length="128" mass="14293">MFKFHNINDGEDIYQRCLLITGQCEASNQQDSFVQVDTTNESGIETFPSHRWPLCGGWFKCLVLLTPGKNIVKLSTGNGEHTTELPLTYIPLTNTPPLHLAIMVAKDSPLLVDCPRTSLDPFLPHTQI</sequence>